<reference evidence="2" key="1">
    <citation type="submission" date="2018-02" db="EMBL/GenBank/DDBJ databases">
        <authorList>
            <person name="Hausmann B."/>
        </authorList>
    </citation>
    <scope>NUCLEOTIDE SEQUENCE [LARGE SCALE GENOMIC DNA]</scope>
    <source>
        <strain evidence="2">Peat soil MAG SbA1</strain>
    </source>
</reference>
<evidence type="ECO:0000313" key="2">
    <source>
        <dbReference type="Proteomes" id="UP000238701"/>
    </source>
</evidence>
<proteinExistence type="predicted"/>
<dbReference type="Gene3D" id="3.40.50.300">
    <property type="entry name" value="P-loop containing nucleotide triphosphate hydrolases"/>
    <property type="match status" value="1"/>
</dbReference>
<name>A0A2U3KA17_9BACT</name>
<dbReference type="EMBL" id="OMOD01000059">
    <property type="protein sequence ID" value="SPF36438.1"/>
    <property type="molecule type" value="Genomic_DNA"/>
</dbReference>
<dbReference type="Proteomes" id="UP000238701">
    <property type="component" value="Unassembled WGS sequence"/>
</dbReference>
<dbReference type="OrthoDB" id="114198at2"/>
<accession>A0A2U3KA17</accession>
<organism evidence="1 2">
    <name type="scientific">Candidatus Sulfotelmatobacter kueseliae</name>
    <dbReference type="NCBI Taxonomy" id="2042962"/>
    <lineage>
        <taxon>Bacteria</taxon>
        <taxon>Pseudomonadati</taxon>
        <taxon>Acidobacteriota</taxon>
        <taxon>Terriglobia</taxon>
        <taxon>Terriglobales</taxon>
        <taxon>Candidatus Korobacteraceae</taxon>
        <taxon>Candidatus Sulfotelmatobacter</taxon>
    </lineage>
</organism>
<gene>
    <name evidence="1" type="ORF">SBA1_1510005</name>
</gene>
<protein>
    <recommendedName>
        <fullName evidence="3">Molybdopterin-guanine dinucleotide biosynthesis protein B</fullName>
    </recommendedName>
</protein>
<evidence type="ECO:0008006" key="3">
    <source>
        <dbReference type="Google" id="ProtNLM"/>
    </source>
</evidence>
<dbReference type="AlphaFoldDB" id="A0A2U3KA17"/>
<evidence type="ECO:0000313" key="1">
    <source>
        <dbReference type="EMBL" id="SPF36438.1"/>
    </source>
</evidence>
<dbReference type="InterPro" id="IPR027417">
    <property type="entry name" value="P-loop_NTPase"/>
</dbReference>
<sequence>MALIVIGGHSRSVGKTSVVAGLISALREFGWTAVKITQYGHGICSASGGECDCATADHSWAISEERDRSGESDTSRFLLAGAERAVWVRTEQGRLAEAIPELRTRIADAGNVIIESNSVLKFLRPDLYLTVVDPATPDFKNSAREFLDRAHAVILHNGGGGAQWQAVSLKPVAGRPVFRITPPEYVTLEIVEFVRSNLAAQVTQKQN</sequence>